<name>A0A4V1C5W4_PYROR</name>
<gene>
    <name evidence="1" type="ORF">PoMZ_02730</name>
</gene>
<evidence type="ECO:0000313" key="2">
    <source>
        <dbReference type="Proteomes" id="UP000294847"/>
    </source>
</evidence>
<proteinExistence type="predicted"/>
<evidence type="ECO:0000313" key="1">
    <source>
        <dbReference type="EMBL" id="QBZ57795.1"/>
    </source>
</evidence>
<sequence length="111" mass="11821">MQLATVFAAAATLAVLPTGVLAGPRYIPHPECEVTIMMPGTPSPRSPYTLPQEYDRGYGPGDSKTKIKVGKYSCVANSHCIPNCGTLPNNNWYADGAEASRCEDGLASIYN</sequence>
<dbReference type="EMBL" id="CP034205">
    <property type="protein sequence ID" value="QBZ57795.1"/>
    <property type="molecule type" value="Genomic_DNA"/>
</dbReference>
<dbReference type="AlphaFoldDB" id="A0A4V1C5W4"/>
<organism evidence="1 2">
    <name type="scientific">Pyricularia oryzae</name>
    <name type="common">Rice blast fungus</name>
    <name type="synonym">Magnaporthe oryzae</name>
    <dbReference type="NCBI Taxonomy" id="318829"/>
    <lineage>
        <taxon>Eukaryota</taxon>
        <taxon>Fungi</taxon>
        <taxon>Dikarya</taxon>
        <taxon>Ascomycota</taxon>
        <taxon>Pezizomycotina</taxon>
        <taxon>Sordariomycetes</taxon>
        <taxon>Sordariomycetidae</taxon>
        <taxon>Magnaporthales</taxon>
        <taxon>Pyriculariaceae</taxon>
        <taxon>Pyricularia</taxon>
    </lineage>
</organism>
<protein>
    <submittedName>
        <fullName evidence="1">Uncharacterized protein</fullName>
    </submittedName>
</protein>
<reference evidence="1 2" key="1">
    <citation type="journal article" date="2019" name="Mol. Biol. Evol.">
        <title>Blast fungal genomes show frequent chromosomal changes, gene gains and losses, and effector gene turnover.</title>
        <authorList>
            <person name="Gomez Luciano L.B."/>
            <person name="Jason Tsai I."/>
            <person name="Chuma I."/>
            <person name="Tosa Y."/>
            <person name="Chen Y.H."/>
            <person name="Li J.Y."/>
            <person name="Li M.Y."/>
            <person name="Jade Lu M.Y."/>
            <person name="Nakayashiki H."/>
            <person name="Li W.H."/>
        </authorList>
    </citation>
    <scope>NUCLEOTIDE SEQUENCE [LARGE SCALE GENOMIC DNA]</scope>
    <source>
        <strain evidence="1">MZ5-1-6</strain>
    </source>
</reference>
<dbReference type="Proteomes" id="UP000294847">
    <property type="component" value="Chromosome 2"/>
</dbReference>
<accession>A0A4V1C5W4</accession>